<organism evidence="1 2">
    <name type="scientific">Pisolithus tinctorius Marx 270</name>
    <dbReference type="NCBI Taxonomy" id="870435"/>
    <lineage>
        <taxon>Eukaryota</taxon>
        <taxon>Fungi</taxon>
        <taxon>Dikarya</taxon>
        <taxon>Basidiomycota</taxon>
        <taxon>Agaricomycotina</taxon>
        <taxon>Agaricomycetes</taxon>
        <taxon>Agaricomycetidae</taxon>
        <taxon>Boletales</taxon>
        <taxon>Sclerodermatineae</taxon>
        <taxon>Pisolithaceae</taxon>
        <taxon>Pisolithus</taxon>
    </lineage>
</organism>
<dbReference type="HOGENOM" id="CLU_1993558_0_0_1"/>
<gene>
    <name evidence="1" type="ORF">M404DRAFT_825321</name>
</gene>
<dbReference type="AlphaFoldDB" id="A0A0C3NTW5"/>
<protein>
    <submittedName>
        <fullName evidence="1">Uncharacterized protein</fullName>
    </submittedName>
</protein>
<sequence length="125" mass="13904">MTSKYWQHYIRLTPKASPVSTVPPDPRRPHRRGYWTSLVVFLMSPWDAGRRALTTNTRCADEVATHQCLNEIGGSEFGNAISPGDIGSGLLIGTSLAHPSPVLRNLPYRTTLIFFMPTHHEGVYG</sequence>
<reference evidence="2" key="2">
    <citation type="submission" date="2015-01" db="EMBL/GenBank/DDBJ databases">
        <title>Evolutionary Origins and Diversification of the Mycorrhizal Mutualists.</title>
        <authorList>
            <consortium name="DOE Joint Genome Institute"/>
            <consortium name="Mycorrhizal Genomics Consortium"/>
            <person name="Kohler A."/>
            <person name="Kuo A."/>
            <person name="Nagy L.G."/>
            <person name="Floudas D."/>
            <person name="Copeland A."/>
            <person name="Barry K.W."/>
            <person name="Cichocki N."/>
            <person name="Veneault-Fourrey C."/>
            <person name="LaButti K."/>
            <person name="Lindquist E.A."/>
            <person name="Lipzen A."/>
            <person name="Lundell T."/>
            <person name="Morin E."/>
            <person name="Murat C."/>
            <person name="Riley R."/>
            <person name="Ohm R."/>
            <person name="Sun H."/>
            <person name="Tunlid A."/>
            <person name="Henrissat B."/>
            <person name="Grigoriev I.V."/>
            <person name="Hibbett D.S."/>
            <person name="Martin F."/>
        </authorList>
    </citation>
    <scope>NUCLEOTIDE SEQUENCE [LARGE SCALE GENOMIC DNA]</scope>
    <source>
        <strain evidence="2">Marx 270</strain>
    </source>
</reference>
<accession>A0A0C3NTW5</accession>
<reference evidence="1 2" key="1">
    <citation type="submission" date="2014-04" db="EMBL/GenBank/DDBJ databases">
        <authorList>
            <consortium name="DOE Joint Genome Institute"/>
            <person name="Kuo A."/>
            <person name="Kohler A."/>
            <person name="Costa M.D."/>
            <person name="Nagy L.G."/>
            <person name="Floudas D."/>
            <person name="Copeland A."/>
            <person name="Barry K.W."/>
            <person name="Cichocki N."/>
            <person name="Veneault-Fourrey C."/>
            <person name="LaButti K."/>
            <person name="Lindquist E.A."/>
            <person name="Lipzen A."/>
            <person name="Lundell T."/>
            <person name="Morin E."/>
            <person name="Murat C."/>
            <person name="Sun H."/>
            <person name="Tunlid A."/>
            <person name="Henrissat B."/>
            <person name="Grigoriev I.V."/>
            <person name="Hibbett D.S."/>
            <person name="Martin F."/>
            <person name="Nordberg H.P."/>
            <person name="Cantor M.N."/>
            <person name="Hua S.X."/>
        </authorList>
    </citation>
    <scope>NUCLEOTIDE SEQUENCE [LARGE SCALE GENOMIC DNA]</scope>
    <source>
        <strain evidence="1 2">Marx 270</strain>
    </source>
</reference>
<dbReference type="Proteomes" id="UP000054217">
    <property type="component" value="Unassembled WGS sequence"/>
</dbReference>
<keyword evidence="2" id="KW-1185">Reference proteome</keyword>
<proteinExistence type="predicted"/>
<dbReference type="InParanoid" id="A0A0C3NTW5"/>
<evidence type="ECO:0000313" key="1">
    <source>
        <dbReference type="EMBL" id="KIN98860.1"/>
    </source>
</evidence>
<name>A0A0C3NTW5_PISTI</name>
<evidence type="ECO:0000313" key="2">
    <source>
        <dbReference type="Proteomes" id="UP000054217"/>
    </source>
</evidence>
<dbReference type="EMBL" id="KN832011">
    <property type="protein sequence ID" value="KIN98860.1"/>
    <property type="molecule type" value="Genomic_DNA"/>
</dbReference>